<accession>A0A7C3V915</accession>
<protein>
    <submittedName>
        <fullName evidence="1">Uncharacterized protein</fullName>
    </submittedName>
</protein>
<name>A0A7C3V915_9BACT</name>
<comment type="caution">
    <text evidence="1">The sequence shown here is derived from an EMBL/GenBank/DDBJ whole genome shotgun (WGS) entry which is preliminary data.</text>
</comment>
<reference evidence="1" key="1">
    <citation type="journal article" date="2020" name="mSystems">
        <title>Genome- and Community-Level Interaction Insights into Carbon Utilization and Element Cycling Functions of Hydrothermarchaeota in Hydrothermal Sediment.</title>
        <authorList>
            <person name="Zhou Z."/>
            <person name="Liu Y."/>
            <person name="Xu W."/>
            <person name="Pan J."/>
            <person name="Luo Z.H."/>
            <person name="Li M."/>
        </authorList>
    </citation>
    <scope>NUCLEOTIDE SEQUENCE [LARGE SCALE GENOMIC DNA]</scope>
    <source>
        <strain evidence="1">SpSt-897</strain>
    </source>
</reference>
<dbReference type="EMBL" id="DTMF01000277">
    <property type="protein sequence ID" value="HGF34980.1"/>
    <property type="molecule type" value="Genomic_DNA"/>
</dbReference>
<organism evidence="1">
    <name type="scientific">Desulfobacca acetoxidans</name>
    <dbReference type="NCBI Taxonomy" id="60893"/>
    <lineage>
        <taxon>Bacteria</taxon>
        <taxon>Pseudomonadati</taxon>
        <taxon>Thermodesulfobacteriota</taxon>
        <taxon>Desulfobaccia</taxon>
        <taxon>Desulfobaccales</taxon>
        <taxon>Desulfobaccaceae</taxon>
        <taxon>Desulfobacca</taxon>
    </lineage>
</organism>
<dbReference type="AlphaFoldDB" id="A0A7C3V915"/>
<proteinExistence type="predicted"/>
<evidence type="ECO:0000313" key="1">
    <source>
        <dbReference type="EMBL" id="HGF34980.1"/>
    </source>
</evidence>
<gene>
    <name evidence="1" type="ORF">ENW96_11455</name>
</gene>
<sequence length="123" mass="13612">MTAPAKPGAFTPPPGSAERQAILEALRQKLESLHQIKMVLPVKYLKVHQNWAWIQVQPRSPDGTGRYEDVHALLQKKAGCWQVAEIACTEEDNPDCLGAPNYFKKLRARFPGAPADIFPGPVP</sequence>